<evidence type="ECO:0000313" key="1">
    <source>
        <dbReference type="EMBL" id="MDQ0996113.1"/>
    </source>
</evidence>
<gene>
    <name evidence="1" type="ORF">QFZ34_001290</name>
</gene>
<reference evidence="1 2" key="1">
    <citation type="submission" date="2023-07" db="EMBL/GenBank/DDBJ databases">
        <title>Comparative genomics of wheat-associated soil bacteria to identify genetic determinants of phenazine resistance.</title>
        <authorList>
            <person name="Mouncey N."/>
        </authorList>
    </citation>
    <scope>NUCLEOTIDE SEQUENCE [LARGE SCALE GENOMIC DNA]</scope>
    <source>
        <strain evidence="1 2">W4I11</strain>
    </source>
</reference>
<organism evidence="1 2">
    <name type="scientific">Phyllobacterium ifriqiyense</name>
    <dbReference type="NCBI Taxonomy" id="314238"/>
    <lineage>
        <taxon>Bacteria</taxon>
        <taxon>Pseudomonadati</taxon>
        <taxon>Pseudomonadota</taxon>
        <taxon>Alphaproteobacteria</taxon>
        <taxon>Hyphomicrobiales</taxon>
        <taxon>Phyllobacteriaceae</taxon>
        <taxon>Phyllobacterium</taxon>
    </lineage>
</organism>
<dbReference type="Proteomes" id="UP001237780">
    <property type="component" value="Unassembled WGS sequence"/>
</dbReference>
<comment type="caution">
    <text evidence="1">The sequence shown here is derived from an EMBL/GenBank/DDBJ whole genome shotgun (WGS) entry which is preliminary data.</text>
</comment>
<proteinExistence type="predicted"/>
<dbReference type="RefSeq" id="WP_307278234.1">
    <property type="nucleotide sequence ID" value="NZ_JAUSZT010000002.1"/>
</dbReference>
<name>A0ABU0S8Q5_9HYPH</name>
<evidence type="ECO:0008006" key="3">
    <source>
        <dbReference type="Google" id="ProtNLM"/>
    </source>
</evidence>
<protein>
    <recommendedName>
        <fullName evidence="3">KTSC domain-containing protein</fullName>
    </recommendedName>
</protein>
<evidence type="ECO:0000313" key="2">
    <source>
        <dbReference type="Proteomes" id="UP001237780"/>
    </source>
</evidence>
<accession>A0ABU0S8Q5</accession>
<sequence>MNDMMCIETMLTRAELHELVWQYPIGELARQFQVPATSLAKTCDYYYISRPPAGYWQKLAFGKMSEREALDNLTFAAEEKVTIYNSKGNLDSRVP</sequence>
<dbReference type="EMBL" id="JAUSZT010000002">
    <property type="protein sequence ID" value="MDQ0996113.1"/>
    <property type="molecule type" value="Genomic_DNA"/>
</dbReference>
<keyword evidence="2" id="KW-1185">Reference proteome</keyword>